<feature type="signal peptide" evidence="2">
    <location>
        <begin position="1"/>
        <end position="31"/>
    </location>
</feature>
<feature type="region of interest" description="Disordered" evidence="1">
    <location>
        <begin position="1291"/>
        <end position="1311"/>
    </location>
</feature>
<feature type="compositionally biased region" description="Basic and acidic residues" evidence="1">
    <location>
        <begin position="1291"/>
        <end position="1301"/>
    </location>
</feature>
<name>A0A927ZQP4_SELRU</name>
<reference evidence="3" key="1">
    <citation type="submission" date="2019-04" db="EMBL/GenBank/DDBJ databases">
        <title>Evolution of Biomass-Degrading Anaerobic Consortia Revealed by Metagenomics.</title>
        <authorList>
            <person name="Peng X."/>
        </authorList>
    </citation>
    <scope>NUCLEOTIDE SEQUENCE</scope>
    <source>
        <strain evidence="3">SIG240</strain>
    </source>
</reference>
<dbReference type="Proteomes" id="UP000761380">
    <property type="component" value="Unassembled WGS sequence"/>
</dbReference>
<sequence>MSMYRKWAKRRNAIMSVALFSMLALPNVGQATDITKADAANNGTVTTEGNVHNVLADKMLDANTALNHFKTFELSPGNIANLFFGTSRDSATAARLLNFVDSGVNIEGIVNAIQNNKIGGDLRFISHEGIAVSKTGVINAGQVGMVVPTKNYYEQLMKNESSLKSADFLSAASIQKGEVPLNIDGSISVAGKINTVDGITLAAAKIELEDGALLNTKNSINYADLVNVKDNNENVTVKAGLTGDLQLTKDEAGDIVLAAVVDSKNTAEASGVKNKLSNWLDKTGANVFRVANWDISDPIMASISMEKDAKIDTAGNVIIAAKAISNNVKPEDADEAAVKDAVKNTKALLGLQASVDLSGTINGQTINVAATTKDDYQFDKDMAKEIKSTSLLSKLKFSGAYMIHKDSAEVKIGKDAKLTAAGEDAAGEADDAGDTSDSTPALSILSSSELNAKLTSEGQVEGKKNQLAAATFSYYKNNANLIIDGSLKADAGSVSAVSDAKTNIAATSSNLASKDDTSHMNFAGNVIIGSTSSQNTLNTGAVLDAAANISVAATLDNSLAIKAENSIKETGLGGSALNFVNTSEKAQVTDSAKITAGGNVDVNAAETNTLRQVTANNGTEKAEAEKDSDKDKEKDQDKDKDTTNAKDAEDDLGLADLFGDAADAAKDEEKEKEDKENKEDKDTETNKTKTSALENAAKYVTVGSSVNVVLGDSKAGVVINKNASISAGEEGALSITAVQSNPDIQIGSIATSAAGSDGKAKSALINAAVSVTNLTNDASVVIAGSDGNNAVSLSGDSITLKAEANSGHGRLDKLVGDIKNIQNVKDKLLSYFTADKWKEPRQHVTDFFTAVGNLKNVAEDPTALQTLVSRGKALYEDLEKNATELEKLGIDVSKTLEAIGNLTNPAKVANYYVDSATRSNMVKNREKNTSAGGSAASVSLAGAVNVVALDDHARVLVGRQAKLDTDGDLTINSGVNKSDIAMNGHLKPSGAAATAVGAVVNVFNSRADSVLAVADKTQLTGGNVSLTGKNNINHYILNGGSGSAANNSNKTGENDTVADTTALQGTVSYVGGESLAIVSVDTGAKITATGETTKADNQKAIDEEWNKLSAEEQKKQKKATAKESGVAEIKAQNDARVLNIAGGLAYGNGSKGIGASVAVTNFDVKTLSAVSDNNTSSNDDIGSLARTIAMRGDANLKSADYFGSAGTKTGAIDAHSLDMNANADGYIHSVSVAGGVIEQTDNGKSGGSLANFVSNTSGKFSSFKEGYQNYFKPDEKQDNGSVFSRTMDRFKQSQEDKDKQETGVANMTGGQTMPSFTLAGAGSVSVNLSANQTKSALRDAKVTLRSNGADAAAFANKASDSLFLGAWSGGAALSFQNIKLKKNTSDSATTVGISGAVAVNKVTSDVLAQVKNSKIQEIDHAQQGSFVNTAEKKGALFAGGVGLTVSQARKNSYNFTGAASTSVNIGSSNVDAQVVNATATTKNISNKAMDTDTQVTGGVNLSIAAGGNGATSAGGTVAFAHLQNKVNAMFDGGTYNVLGNLRNEASASLTQVGGAVGVSVAAPKDGKSYGFQGVAAYNRLENDTKALLKGSATINADAVQNLAQDQASDTTSDYKKYNAALQQADVDVDGDSYTDQLPQNNNEDTKAINEDLAKKGSYGNKIITAAVGLASSKNGSGLAAMAISDVKNDFSAKIENGTITLNNAAQDALKVRAYSNTLDVNTAAGAAVSKSGFGAAGSLSLQFTDNDVTAGVENVKNLSAKGISIEAGTGASEINVAGQVSVSGGAAFGMAMAYNLLNNDTNAYLKDSAINPDLTKFDPGSAMLAVKADSKASVYAVGAGVGISKGLGLNGASAINRGHNSTTAVVENTKANAIKKADVTAADTSKKLAVVGNVQGSGKAAIGGAFVYNDIGSSANHQKTKAAVKNSTLNGVKDQNSDLTVTAKDDSKLTTVGAGVGLSTGAVAVQGVVALTRIQKDVEASIEGANIGSDKSRFAVTTAADTQDNLRTVAAVLSASKNAAIGAGLVMNTDKALTSAQISGGKLYTTGLTIDAKGLSTIHNIAAGGGVAAQGAGIVGSVAINDIQTKNRAVLSGGTEVEASGDSVLITARGDENIKNIVGVLAAAGQGAGVGAAVAKNTIASENYAAVEGANTKVTTSGAKDRKVKDKLNNADQAIVGKLASAAKDKDNKSNAADGEKILDAAANLADLRGESTYKGIAVSASGTHTIKSLLVNAGVAGQGAAINGTFNVNEIGGSTKALVDKAILSTDADANIVARDYTNSYGLVGTVSAAGQGVGAGLGSDSQTITRETTALLTGKKRLTDDVFARNVNVEATGWQGIASHAAGIGFAGMGAGIINGTGVYDLRSQTNASVKNAKVSLWGNFDVLADHHGKIYSDIYSLGLAGAGVGVGTGVAVVKEDSRVKAEVEGTEAGFQVQGTNNQNQAAVKALNDTQLTYELYNIGGGGIGGLAGSIGVANVTGDVTARVADSYMRAVQIGHVVYKSLDPAKIEVLAQNKLGFNNTAFTGALGLGAGVGVGVAINTLDGRVATILEAARLESGEIDIRAKDERNIAQSAYNASAGTVGASANVMITNIGQKLADRYESATNKGKAADGSQVNTSDLLNRANQAVKGNQLQSSTTDGRTGSSTAAAADSGGKSGSGVGITIYDSRLDAKTGSIIFDSGILNNVQQENKSVAIGGAAINGAVGILNNAGKSAINVIVSQADAEKDIKINNELSGANELKIRQGAAALSGAAGIAYAGLNSKTDVTTVLDGALLLASSGLSLNNMDNISTKLDAVGVTLSAGKAGSALLAENSGTGNNAVTLRNTGLLSRNDKDISIYAQSAPKVELSAIAASGSLAFSGTGLSARAGYTSSATVDILHSGITGPKVDIAAINNPQVSTKVGSSAASMIAAMSATRVDNTLGTKDNYARTALNIGDDTRLRAKEVTLISRWNPTQNLELLSLNAGSATVGVTMGNLSSYGTSDVYVEKAGYQQDASLLAIGQGIIEQYGRVGGVTAGGFASGSNFLNVNRDVKTNVFLDGYSNASYDLKNVVASASNFLTQDFKAVGYGAGFATISPWTAVINDNESRAANVILGGKWNLSGTMTALAQNVDSQANLTVDGKNAAVAGLSAVSLTRNTDTDAKVILNPGINVTSKDAQMYYAANEVAVNENVDAAGYGGVNGAGSKLQNKASYRASVETGKTGSGSSSFTVNGSYAGITMDAGTTGSIKARNQLEAGGAASLITAESSHNVAYDNAVKLQNANLKSAGSTSDISLAASDNMTLDLIGVANIQGGLGGKATTINNSVLKRSNTVSLEGSSSVYSGRDVNLFASANSAGEMGELSMQVLADVYNRTAIPVKTKPYYTNSLTQANQVYVGRGSKIETVRDINLKADSGRESIAESAYVYTTYTTKTNNNLITVLPQDKNTREQQSNFITVDGSLLAGLYHALELEITGKAEDGSIKGNVIKGREWFNPQGISFGKQQTVANPYLKEYNELKLAEAQVAASDKTDVKQKYSAELASLLALMEKKGFAIKKGNSYEVLKEAKVAAVTLPAITVSGGNITFSTQSVKGSGSIKAQGADSIVIRDKSNGRLVVNDLTLANAGGQVLLNGADYVAANVQSAKNSQSPVVSIQKTGGSGFGADVHIQGNITNNTGKVQIANNVGDILTTGQISSAYATEISAPKGNYSQTNAGSTQVVGIDPTAPYMFGSEMFAQELYRYFAEKVLGEINRGAAPWLLSGLEDYDNYLKTTAQDVFNRLKKTESGRAEVQKILGSYYDPKASQLSAQAIAYLKSKYTSATPEGSIVAGGDVSIAAKNIIVNGLIQSGYNTYRTDIDTAKVAALDKKVTANQKLTDSDVLGNREFLVNKTDAAQLWNAGQSVFEGVINTYYNPYTGHLLTEDTYVKGGNIHLQGNVVSTIAGTGRILAAKGAADISVDAANLNKDLYVGAITNNYRNGNIFINGKQQTGNSYQLNSTEPTRERYVLRWTLSAEPVTNIQNFNYKVEKNAHNKTIDSYGKAKALERFEQSVISPGMTIDKNKLERIGPGLTTKNTVAQVKSVVSNYLISLQHMDRPTNHMPQLFAAYANNPPSVTNPADPRATEENYKYNPFKDDWRIYNYSRIYTLSPTVDALINFDKPIKTGTLNMVNGNITLKGGGNVVLTGDIKSAVKDGKNLGSVDISSASGAIENNNVRVTTDNLTVKAPKGIELNVAGNTLVYGNSKNGDITIKAADSLQLGAFNLGADESTLSLSARGNITMADKERIKAQNVKLVSKEGGIGSQNSFVKTYTSSTNRIDAEAKGNIYIQTDNGNMGVGTIKSTGGDVTLSATQGSIVDAKSSGIQLSDSQKKVNKWLELGLISAQDADDSMTAAAAAEKAERLAGLEGRLQTLGAASGRTMADYISIAKAFAKDSTVLARKAAFEKQAQNIDDDAAYANLFNSYRAELLSWFTKNYQGLSEAERAVVMDYGLLEASNDYGFSKNQLLYAIQSDIVNSAPGQTVVISSPNIHAKNVTLLAGNDIGYKTRKVSIQAADLNKVENLKLLASVKAGDLTWNEDGSVDVRQRVPVSLDLREGGTITLGKKTRNIFLAGTENTTFNFTSGFGSEISDIVLMTGNGIYLPKNEADRIYAKDLTVYAGRGDIGSLDNYLRTKITGSLEANAGGSIFIDNLGDLTIVSAIAGADRRSVLVGTNKTQPIASGETSGLFLKTTGAMHMSTERGKDMGYLRGNSINLEAAQLGTEDNPLRIYANGAVLNLAYGDAWLKAVGNGETLWINQYKLNSVSLSNPDRFIWMLDRSDARYKDIYEFYHIYDERNTLDDDKFLEDKETENLVITDQEREKVVENNNNRSQELVIRNDAGMVRITEKS</sequence>
<dbReference type="NCBIfam" id="NF012204">
    <property type="entry name" value="adhes_FxxPxG"/>
    <property type="match status" value="1"/>
</dbReference>
<feature type="compositionally biased region" description="Low complexity" evidence="1">
    <location>
        <begin position="2637"/>
        <end position="2655"/>
    </location>
</feature>
<feature type="compositionally biased region" description="Polar residues" evidence="1">
    <location>
        <begin position="607"/>
        <end position="618"/>
    </location>
</feature>
<feature type="chain" id="PRO_5037885946" evidence="2">
    <location>
        <begin position="32"/>
        <end position="4870"/>
    </location>
</feature>
<evidence type="ECO:0000256" key="2">
    <source>
        <dbReference type="SAM" id="SignalP"/>
    </source>
</evidence>
<feature type="compositionally biased region" description="Basic and acidic residues" evidence="1">
    <location>
        <begin position="620"/>
        <end position="647"/>
    </location>
</feature>
<feature type="compositionally biased region" description="Basic and acidic residues" evidence="1">
    <location>
        <begin position="663"/>
        <end position="687"/>
    </location>
</feature>
<evidence type="ECO:0000256" key="1">
    <source>
        <dbReference type="SAM" id="MobiDB-lite"/>
    </source>
</evidence>
<accession>A0A927ZQP4</accession>
<keyword evidence="2" id="KW-0732">Signal</keyword>
<evidence type="ECO:0000313" key="3">
    <source>
        <dbReference type="EMBL" id="MBE6092031.1"/>
    </source>
</evidence>
<evidence type="ECO:0000313" key="4">
    <source>
        <dbReference type="Proteomes" id="UP000761380"/>
    </source>
</evidence>
<feature type="region of interest" description="Disordered" evidence="1">
    <location>
        <begin position="607"/>
        <end position="689"/>
    </location>
</feature>
<dbReference type="EMBL" id="SVBY01000010">
    <property type="protein sequence ID" value="MBE6092031.1"/>
    <property type="molecule type" value="Genomic_DNA"/>
</dbReference>
<gene>
    <name evidence="3" type="ORF">E7201_02460</name>
</gene>
<proteinExistence type="predicted"/>
<feature type="region of interest" description="Disordered" evidence="1">
    <location>
        <begin position="2630"/>
        <end position="2658"/>
    </location>
</feature>
<comment type="caution">
    <text evidence="3">The sequence shown here is derived from an EMBL/GenBank/DDBJ whole genome shotgun (WGS) entry which is preliminary data.</text>
</comment>
<organism evidence="3 4">
    <name type="scientific">Selenomonas ruminantium</name>
    <dbReference type="NCBI Taxonomy" id="971"/>
    <lineage>
        <taxon>Bacteria</taxon>
        <taxon>Bacillati</taxon>
        <taxon>Bacillota</taxon>
        <taxon>Negativicutes</taxon>
        <taxon>Selenomonadales</taxon>
        <taxon>Selenomonadaceae</taxon>
        <taxon>Selenomonas</taxon>
    </lineage>
</organism>
<protein>
    <submittedName>
        <fullName evidence="3">Leukotoxin LktA family filamentous adhesin</fullName>
    </submittedName>
</protein>